<organism evidence="3 4">
    <name type="scientific">Portunus trituberculatus</name>
    <name type="common">Swimming crab</name>
    <name type="synonym">Neptunus trituberculatus</name>
    <dbReference type="NCBI Taxonomy" id="210409"/>
    <lineage>
        <taxon>Eukaryota</taxon>
        <taxon>Metazoa</taxon>
        <taxon>Ecdysozoa</taxon>
        <taxon>Arthropoda</taxon>
        <taxon>Crustacea</taxon>
        <taxon>Multicrustacea</taxon>
        <taxon>Malacostraca</taxon>
        <taxon>Eumalacostraca</taxon>
        <taxon>Eucarida</taxon>
        <taxon>Decapoda</taxon>
        <taxon>Pleocyemata</taxon>
        <taxon>Brachyura</taxon>
        <taxon>Eubrachyura</taxon>
        <taxon>Portunoidea</taxon>
        <taxon>Portunidae</taxon>
        <taxon>Portuninae</taxon>
        <taxon>Portunus</taxon>
    </lineage>
</organism>
<dbReference type="Proteomes" id="UP000324222">
    <property type="component" value="Unassembled WGS sequence"/>
</dbReference>
<feature type="region of interest" description="Disordered" evidence="1">
    <location>
        <begin position="1"/>
        <end position="20"/>
    </location>
</feature>
<keyword evidence="2" id="KW-1133">Transmembrane helix</keyword>
<dbReference type="OrthoDB" id="6372364at2759"/>
<keyword evidence="2" id="KW-0812">Transmembrane</keyword>
<sequence>MAPKRPSASPAGGDTPKRARKTYTLEQALTAANLFKCMDLLAQSMKILEENYPNIERSTAVISGVMEKITCYEVLLKEKQQKKKHLVMVATVVVMVVVVVVVVVLVMMILMVVVVVVVRGRP</sequence>
<protein>
    <submittedName>
        <fullName evidence="3">Uncharacterized protein</fullName>
    </submittedName>
</protein>
<evidence type="ECO:0000256" key="1">
    <source>
        <dbReference type="SAM" id="MobiDB-lite"/>
    </source>
</evidence>
<keyword evidence="2" id="KW-0472">Membrane</keyword>
<dbReference type="EMBL" id="VSRR010012127">
    <property type="protein sequence ID" value="MPC54130.1"/>
    <property type="molecule type" value="Genomic_DNA"/>
</dbReference>
<accession>A0A5B7G234</accession>
<evidence type="ECO:0000256" key="2">
    <source>
        <dbReference type="SAM" id="Phobius"/>
    </source>
</evidence>
<reference evidence="3 4" key="1">
    <citation type="submission" date="2019-05" db="EMBL/GenBank/DDBJ databases">
        <title>Another draft genome of Portunus trituberculatus and its Hox gene families provides insights of decapod evolution.</title>
        <authorList>
            <person name="Jeong J.-H."/>
            <person name="Song I."/>
            <person name="Kim S."/>
            <person name="Choi T."/>
            <person name="Kim D."/>
            <person name="Ryu S."/>
            <person name="Kim W."/>
        </authorList>
    </citation>
    <scope>NUCLEOTIDE SEQUENCE [LARGE SCALE GENOMIC DNA]</scope>
    <source>
        <tissue evidence="3">Muscle</tissue>
    </source>
</reference>
<name>A0A5B7G234_PORTR</name>
<gene>
    <name evidence="3" type="ORF">E2C01_048037</name>
</gene>
<keyword evidence="4" id="KW-1185">Reference proteome</keyword>
<feature type="transmembrane region" description="Helical" evidence="2">
    <location>
        <begin position="86"/>
        <end position="118"/>
    </location>
</feature>
<comment type="caution">
    <text evidence="3">The sequence shown here is derived from an EMBL/GenBank/DDBJ whole genome shotgun (WGS) entry which is preliminary data.</text>
</comment>
<dbReference type="AlphaFoldDB" id="A0A5B7G234"/>
<evidence type="ECO:0000313" key="4">
    <source>
        <dbReference type="Proteomes" id="UP000324222"/>
    </source>
</evidence>
<evidence type="ECO:0000313" key="3">
    <source>
        <dbReference type="EMBL" id="MPC54130.1"/>
    </source>
</evidence>
<proteinExistence type="predicted"/>